<comment type="cofactor">
    <cofactor evidence="1">
        <name>Cu cation</name>
        <dbReference type="ChEBI" id="CHEBI:23378"/>
    </cofactor>
</comment>
<keyword evidence="8 15" id="KW-0560">Oxidoreductase</keyword>
<feature type="domain" description="AGAO-like N2" evidence="18">
    <location>
        <begin position="18"/>
        <end position="93"/>
    </location>
</feature>
<dbReference type="PANTHER" id="PTHR10638:SF86">
    <property type="entry name" value="COPPER AMINE OXIDASE 1-RELATED"/>
    <property type="match status" value="1"/>
</dbReference>
<evidence type="ECO:0000256" key="3">
    <source>
        <dbReference type="ARBA" id="ARBA00001947"/>
    </source>
</evidence>
<reference evidence="19 20" key="1">
    <citation type="submission" date="2020-05" db="EMBL/GenBank/DDBJ databases">
        <authorList>
            <person name="Mo P."/>
        </authorList>
    </citation>
    <scope>NUCLEOTIDE SEQUENCE [LARGE SCALE GENOMIC DNA]</scope>
    <source>
        <strain evidence="19 20">Gen01</strain>
    </source>
</reference>
<feature type="domain" description="Copper amine oxidase N3-terminal" evidence="17">
    <location>
        <begin position="105"/>
        <end position="195"/>
    </location>
</feature>
<evidence type="ECO:0000256" key="8">
    <source>
        <dbReference type="ARBA" id="ARBA00023002"/>
    </source>
</evidence>
<feature type="modified residue" description="2',4',5'-topaquinone" evidence="14">
    <location>
        <position position="383"/>
    </location>
</feature>
<feature type="active site" description="Schiff-base intermediate with substrate; via topaquinone" evidence="13">
    <location>
        <position position="383"/>
    </location>
</feature>
<dbReference type="InterPro" id="IPR015802">
    <property type="entry name" value="Cu_amine_oxidase_N3"/>
</dbReference>
<evidence type="ECO:0000256" key="2">
    <source>
        <dbReference type="ARBA" id="ARBA00001936"/>
    </source>
</evidence>
<comment type="cofactor">
    <cofactor evidence="3">
        <name>Zn(2+)</name>
        <dbReference type="ChEBI" id="CHEBI:29105"/>
    </cofactor>
</comment>
<sequence>MTTLEARPGTTHPLEMTTTAEVDRVREALAAAGLLGETVRFAFFAPEEPPKDAVLAHRDGQEVDRRFRAVLLDLATGRSWDTVVSATRGEVDSSRELDPPRDGQPPIIDAEFEVIEDVLNADERWLEALRRRGIEPAEVRAVPLSAGVYDHPEEVGRRIVRAFGFHQAHEKQNPWAHPIDGIVAYIDLTDRKVTRLVDVADMPVPAAQGDFDDPAVQGPPMDLKPIEITQPEGRSFTVEGNRVRWGKWDLRYGFNEREGLTLHQIAFDGRPIVYRASVAEMVVPYADPSPVRFWQNYFDCGEYMFARYADSLELGCDCLGDIHYTDAVIADDLGRPKTIRNAICMHEEDYGVLWKHSDLFTNSREVRRQRRLVISFFTPIGNYDYGFYWYLYLDGTIQLEVKATGLVFTAAYPEGGNEYATEVAPGLGAPFHQHLFSARLDMTVDGVRNAVDEVQAERVPMGEGNPYGNAFRKRTTRLTTESSAQRKADGSVVRTWHIVNPERTNAMGQNVGYALIPESKATLFADEASSIHARATFATNHLWVTRYDPAERYPAGDFVNQNAGGAGLPAWVQADRAVDGEDVVVWHTFGTTHFPRPEDFPVMPVDYTGFTLKPVGFFDRNPALDVPATGGAHCSSHVEVHGPAKEGTTDGH</sequence>
<evidence type="ECO:0000259" key="18">
    <source>
        <dbReference type="Pfam" id="PF21994"/>
    </source>
</evidence>
<evidence type="ECO:0000256" key="6">
    <source>
        <dbReference type="ARBA" id="ARBA00022723"/>
    </source>
</evidence>
<comment type="cofactor">
    <cofactor evidence="15">
        <name>Cu cation</name>
        <dbReference type="ChEBI" id="CHEBI:23378"/>
    </cofactor>
    <text evidence="15">Contains 1 topaquinone per subunit.</text>
</comment>
<dbReference type="AlphaFoldDB" id="A0A6M6JPS9"/>
<dbReference type="PROSITE" id="PS01165">
    <property type="entry name" value="COPPER_AMINE_OXID_2"/>
    <property type="match status" value="1"/>
</dbReference>
<dbReference type="GO" id="GO:0009308">
    <property type="term" value="P:amine metabolic process"/>
    <property type="evidence" value="ECO:0007669"/>
    <property type="project" value="UniProtKB-UniRule"/>
</dbReference>
<evidence type="ECO:0000259" key="16">
    <source>
        <dbReference type="Pfam" id="PF01179"/>
    </source>
</evidence>
<feature type="active site" description="Proton acceptor" evidence="13">
    <location>
        <position position="299"/>
    </location>
</feature>
<comment type="subunit">
    <text evidence="5">Homodimer.</text>
</comment>
<dbReference type="InterPro" id="IPR036460">
    <property type="entry name" value="Cu_amine_oxidase_C_sf"/>
</dbReference>
<evidence type="ECO:0000256" key="11">
    <source>
        <dbReference type="ARBA" id="ARBA00023211"/>
    </source>
</evidence>
<dbReference type="GO" id="GO:0048038">
    <property type="term" value="F:quinone binding"/>
    <property type="evidence" value="ECO:0007669"/>
    <property type="project" value="InterPro"/>
</dbReference>
<dbReference type="FunFam" id="2.70.98.20:FF:000001">
    <property type="entry name" value="Amine oxidase"/>
    <property type="match status" value="1"/>
</dbReference>
<dbReference type="Proteomes" id="UP000505377">
    <property type="component" value="Chromosome"/>
</dbReference>
<dbReference type="SUPFAM" id="SSF49998">
    <property type="entry name" value="Amine oxidase catalytic domain"/>
    <property type="match status" value="1"/>
</dbReference>
<dbReference type="Pfam" id="PF21994">
    <property type="entry name" value="AGAO-like_N2"/>
    <property type="match status" value="1"/>
</dbReference>
<dbReference type="InterPro" id="IPR015798">
    <property type="entry name" value="Cu_amine_oxidase_C"/>
</dbReference>
<dbReference type="InterPro" id="IPR049947">
    <property type="entry name" value="Cu_Am_Ox_Cu-bd"/>
</dbReference>
<dbReference type="NCBIfam" id="NF008559">
    <property type="entry name" value="PRK11504.1"/>
    <property type="match status" value="1"/>
</dbReference>
<comment type="catalytic activity">
    <reaction evidence="12">
        <text>a primary methyl amine + O2 + H2O = an aldehyde + H2O2 + NH4(+)</text>
        <dbReference type="Rhea" id="RHEA:16153"/>
        <dbReference type="ChEBI" id="CHEBI:15377"/>
        <dbReference type="ChEBI" id="CHEBI:15379"/>
        <dbReference type="ChEBI" id="CHEBI:16240"/>
        <dbReference type="ChEBI" id="CHEBI:17478"/>
        <dbReference type="ChEBI" id="CHEBI:28938"/>
        <dbReference type="ChEBI" id="CHEBI:228804"/>
        <dbReference type="EC" id="1.4.3.21"/>
    </reaction>
</comment>
<dbReference type="SUPFAM" id="SSF54416">
    <property type="entry name" value="Amine oxidase N-terminal region"/>
    <property type="match status" value="2"/>
</dbReference>
<evidence type="ECO:0000313" key="20">
    <source>
        <dbReference type="Proteomes" id="UP000505377"/>
    </source>
</evidence>
<dbReference type="GO" id="GO:0008131">
    <property type="term" value="F:primary methylamine oxidase activity"/>
    <property type="evidence" value="ECO:0007669"/>
    <property type="project" value="UniProtKB-EC"/>
</dbReference>
<keyword evidence="11" id="KW-0464">Manganese</keyword>
<keyword evidence="6 15" id="KW-0479">Metal-binding</keyword>
<evidence type="ECO:0000256" key="12">
    <source>
        <dbReference type="ARBA" id="ARBA00048032"/>
    </source>
</evidence>
<evidence type="ECO:0000313" key="19">
    <source>
        <dbReference type="EMBL" id="QJY48977.1"/>
    </source>
</evidence>
<evidence type="ECO:0000259" key="17">
    <source>
        <dbReference type="Pfam" id="PF02728"/>
    </source>
</evidence>
<keyword evidence="9 15" id="KW-0186">Copper</keyword>
<protein>
    <recommendedName>
        <fullName evidence="15">Amine oxidase</fullName>
        <ecNumber evidence="15">1.4.3.-</ecNumber>
    </recommendedName>
</protein>
<comment type="cofactor">
    <cofactor evidence="2">
        <name>Mn(2+)</name>
        <dbReference type="ChEBI" id="CHEBI:29035"/>
    </cofactor>
</comment>
<keyword evidence="7 13" id="KW-0801">TPQ</keyword>
<dbReference type="Pfam" id="PF01179">
    <property type="entry name" value="Cu_amine_oxid"/>
    <property type="match status" value="1"/>
</dbReference>
<evidence type="ECO:0000256" key="13">
    <source>
        <dbReference type="PIRSR" id="PIRSR600269-50"/>
    </source>
</evidence>
<dbReference type="GO" id="GO:0005507">
    <property type="term" value="F:copper ion binding"/>
    <property type="evidence" value="ECO:0007669"/>
    <property type="project" value="InterPro"/>
</dbReference>
<accession>A0A6M6JPS9</accession>
<evidence type="ECO:0000256" key="7">
    <source>
        <dbReference type="ARBA" id="ARBA00022772"/>
    </source>
</evidence>
<evidence type="ECO:0000256" key="9">
    <source>
        <dbReference type="ARBA" id="ARBA00023008"/>
    </source>
</evidence>
<dbReference type="PANTHER" id="PTHR10638">
    <property type="entry name" value="COPPER AMINE OXIDASE"/>
    <property type="match status" value="1"/>
</dbReference>
<dbReference type="Gene3D" id="3.10.450.40">
    <property type="match status" value="2"/>
</dbReference>
<feature type="domain" description="Copper amine oxidase catalytic" evidence="16">
    <location>
        <begin position="226"/>
        <end position="624"/>
    </location>
</feature>
<dbReference type="EC" id="1.4.3.-" evidence="15"/>
<dbReference type="Gene3D" id="2.70.98.20">
    <property type="entry name" value="Copper amine oxidase, catalytic domain"/>
    <property type="match status" value="1"/>
</dbReference>
<dbReference type="InterPro" id="IPR016182">
    <property type="entry name" value="Cu_amine_oxidase_N-reg"/>
</dbReference>
<evidence type="ECO:0000256" key="1">
    <source>
        <dbReference type="ARBA" id="ARBA00001935"/>
    </source>
</evidence>
<gene>
    <name evidence="19" type="ORF">HOP40_26995</name>
</gene>
<name>A0A6M6JPS9_9PSEU</name>
<comment type="similarity">
    <text evidence="4 15">Belongs to the copper/topaquinone oxidase family.</text>
</comment>
<evidence type="ECO:0000256" key="14">
    <source>
        <dbReference type="PIRSR" id="PIRSR600269-51"/>
    </source>
</evidence>
<dbReference type="EMBL" id="CP053564">
    <property type="protein sequence ID" value="QJY48977.1"/>
    <property type="molecule type" value="Genomic_DNA"/>
</dbReference>
<organism evidence="19 20">
    <name type="scientific">Pseudonocardia broussonetiae</name>
    <dbReference type="NCBI Taxonomy" id="2736640"/>
    <lineage>
        <taxon>Bacteria</taxon>
        <taxon>Bacillati</taxon>
        <taxon>Actinomycetota</taxon>
        <taxon>Actinomycetes</taxon>
        <taxon>Pseudonocardiales</taxon>
        <taxon>Pseudonocardiaceae</taxon>
        <taxon>Pseudonocardia</taxon>
    </lineage>
</organism>
<keyword evidence="10" id="KW-1015">Disulfide bond</keyword>
<proteinExistence type="inferred from homology"/>
<evidence type="ECO:0000256" key="4">
    <source>
        <dbReference type="ARBA" id="ARBA00007983"/>
    </source>
</evidence>
<dbReference type="RefSeq" id="WP_172163711.1">
    <property type="nucleotide sequence ID" value="NZ_CP053564.1"/>
</dbReference>
<keyword evidence="20" id="KW-1185">Reference proteome</keyword>
<evidence type="ECO:0000256" key="15">
    <source>
        <dbReference type="RuleBase" id="RU000672"/>
    </source>
</evidence>
<dbReference type="Pfam" id="PF02728">
    <property type="entry name" value="Cu_amine_oxidN3"/>
    <property type="match status" value="1"/>
</dbReference>
<dbReference type="InterPro" id="IPR054157">
    <property type="entry name" value="AGAO-like_N2"/>
</dbReference>
<comment type="PTM">
    <text evidence="14 15">Topaquinone (TPQ) is generated by copper-dependent autoxidation of a specific tyrosyl residue.</text>
</comment>
<evidence type="ECO:0000256" key="5">
    <source>
        <dbReference type="ARBA" id="ARBA00011738"/>
    </source>
</evidence>
<dbReference type="KEGG" id="pbro:HOP40_26995"/>
<evidence type="ECO:0000256" key="10">
    <source>
        <dbReference type="ARBA" id="ARBA00023157"/>
    </source>
</evidence>
<dbReference type="InterPro" id="IPR000269">
    <property type="entry name" value="Cu_amine_oxidase"/>
</dbReference>